<gene>
    <name evidence="5" type="ORF">Clacol_010227</name>
</gene>
<name>A0AAV5AR11_9AGAM</name>
<dbReference type="InterPro" id="IPR042099">
    <property type="entry name" value="ANL_N_sf"/>
</dbReference>
<dbReference type="GO" id="GO:0016405">
    <property type="term" value="F:CoA-ligase activity"/>
    <property type="evidence" value="ECO:0007669"/>
    <property type="project" value="TreeGrafter"/>
</dbReference>
<evidence type="ECO:0000256" key="2">
    <source>
        <dbReference type="ARBA" id="ARBA00022598"/>
    </source>
</evidence>
<evidence type="ECO:0000259" key="4">
    <source>
        <dbReference type="Pfam" id="PF13193"/>
    </source>
</evidence>
<organism evidence="5 6">
    <name type="scientific">Clathrus columnatus</name>
    <dbReference type="NCBI Taxonomy" id="1419009"/>
    <lineage>
        <taxon>Eukaryota</taxon>
        <taxon>Fungi</taxon>
        <taxon>Dikarya</taxon>
        <taxon>Basidiomycota</taxon>
        <taxon>Agaricomycotina</taxon>
        <taxon>Agaricomycetes</taxon>
        <taxon>Phallomycetidae</taxon>
        <taxon>Phallales</taxon>
        <taxon>Clathraceae</taxon>
        <taxon>Clathrus</taxon>
    </lineage>
</organism>
<evidence type="ECO:0000313" key="6">
    <source>
        <dbReference type="Proteomes" id="UP001050691"/>
    </source>
</evidence>
<accession>A0AAV5AR11</accession>
<proteinExistence type="inferred from homology"/>
<dbReference type="InterPro" id="IPR025110">
    <property type="entry name" value="AMP-bd_C"/>
</dbReference>
<dbReference type="SUPFAM" id="SSF56801">
    <property type="entry name" value="Acetyl-CoA synthetase-like"/>
    <property type="match status" value="2"/>
</dbReference>
<dbReference type="Gene3D" id="2.30.38.10">
    <property type="entry name" value="Luciferase, Domain 3"/>
    <property type="match status" value="1"/>
</dbReference>
<evidence type="ECO:0000259" key="3">
    <source>
        <dbReference type="Pfam" id="PF00501"/>
    </source>
</evidence>
<dbReference type="EMBL" id="BPWL01000011">
    <property type="protein sequence ID" value="GJJ15948.1"/>
    <property type="molecule type" value="Genomic_DNA"/>
</dbReference>
<dbReference type="PANTHER" id="PTHR24096:SF149">
    <property type="entry name" value="AMP-BINDING DOMAIN-CONTAINING PROTEIN-RELATED"/>
    <property type="match status" value="1"/>
</dbReference>
<dbReference type="Gene3D" id="3.40.50.12780">
    <property type="entry name" value="N-terminal domain of ligase-like"/>
    <property type="match status" value="2"/>
</dbReference>
<dbReference type="Gene3D" id="3.40.50.980">
    <property type="match status" value="2"/>
</dbReference>
<feature type="domain" description="AMP-dependent synthetase/ligase" evidence="3">
    <location>
        <begin position="605"/>
        <end position="953"/>
    </location>
</feature>
<dbReference type="PANTHER" id="PTHR24096">
    <property type="entry name" value="LONG-CHAIN-FATTY-ACID--COA LIGASE"/>
    <property type="match status" value="1"/>
</dbReference>
<evidence type="ECO:0008006" key="7">
    <source>
        <dbReference type="Google" id="ProtNLM"/>
    </source>
</evidence>
<dbReference type="InterPro" id="IPR045851">
    <property type="entry name" value="AMP-bd_C_sf"/>
</dbReference>
<comment type="similarity">
    <text evidence="1">Belongs to the ATP-dependent AMP-binding enzyme family.</text>
</comment>
<evidence type="ECO:0000256" key="1">
    <source>
        <dbReference type="ARBA" id="ARBA00006432"/>
    </source>
</evidence>
<feature type="domain" description="AMP-dependent synthetase/ligase" evidence="3">
    <location>
        <begin position="212"/>
        <end position="359"/>
    </location>
</feature>
<dbReference type="Pfam" id="PF00501">
    <property type="entry name" value="AMP-binding"/>
    <property type="match status" value="2"/>
</dbReference>
<evidence type="ECO:0000313" key="5">
    <source>
        <dbReference type="EMBL" id="GJJ15948.1"/>
    </source>
</evidence>
<reference evidence="5" key="1">
    <citation type="submission" date="2021-10" db="EMBL/GenBank/DDBJ databases">
        <title>De novo Genome Assembly of Clathrus columnatus (Basidiomycota, Fungi) Using Illumina and Nanopore Sequence Data.</title>
        <authorList>
            <person name="Ogiso-Tanaka E."/>
            <person name="Itagaki H."/>
            <person name="Hosoya T."/>
            <person name="Hosaka K."/>
        </authorList>
    </citation>
    <scope>NUCLEOTIDE SEQUENCE</scope>
    <source>
        <strain evidence="5">MO-923</strain>
    </source>
</reference>
<sequence length="1116" mass="124302">MYLKSPYPQPPNLVPKNYFALTLDLIAQRPFPNHVLYIDALSGEQRTKTEFLERVHDAATALGASKEKGGLGLNKNHLVGILSDNCLDYPVLTLALLSIATPFSLYSSFATTHELHHYHGISKATHVFVQADLLERFLPVAKKNGLPEENIFILQNQNSQTKRFKDFNSLIDIVRSGKIPREPIRDVHPDDLAYLISLSRLIGQLKPVIGYNTLVLLPKWNKDVFIESITKYRVTNMIVIPSTVQQLLNDPKFQKADLSTVEGIGCAAAYLPPALATKLQARLNQSPLSEGCYGMSEATLAIIGRGQIPLQYLGLYDATSTGVLMPGMEGVLLRPDGTHCLTNETGDLYIKGPNVTLGYRDNPNSTKEVFLKGGWLRTGDRFRADERGVLWFEDRAKDTLKVSGLQVSPVEIEETILSEPTGIVGDVSVAGVQLSNARTSDDKVPRAWIVLTEKGKKLSESEAKERIESFVKERLSKYKWLRGGIKFVDTIPRNVTGIFYFLVTILGLKFNSIGVGKTLRRVLVGEYEAEQKAQAKFHFFEAMHIRSPYPDPPNVPYKNYFSFILDLVERFDLPDDVVHVDAVSGEERKRFESIERIRDTATALGIKIEQGGLGLHKDRHLDYAILSFGLLALATPFTLFSPFATPNELRYFYEKTKITHIFVDQSLLPRFLTVVEEIKFPKENIFIIRASVGGKNDVSLLRQFRTLDSLINAVKKYNIPREPIREVQPNDLAYLVFSSGTGGLPKAVMTSHAGLCATILQDAVFRMMYVKAFGKAPVAATSLNFVPMSHAMGLHLGCLKNLVNRIKGVIMPRWDVNLAIDCIPRYKVTTLYLVPSAMHALWNSPRLAETDLSSLNSLTVGAAHIPHALMDQIKKKVNDPILSEGYGMSEATLSLMLRLPSTLETLGLNDETATGVLVPGAEAILLRPDGTHCLPDEPGELYVKTPNAALGYWNDPESTKKVFLGNNWLRTGDRFRASSKGLFWFEDRVKDTLKVSGLQVSPAEIEQTIFAEPSRIVSDVSVAGVQLPTARTSDDRAPRAWIVLNSAGKALKQEEVKERINSWVQERLSKYKWLRGGIAIVDSIPRNPTGKALRRTLVEEYEAEVSNLSTSQHAKL</sequence>
<keyword evidence="6" id="KW-1185">Reference proteome</keyword>
<dbReference type="Gene3D" id="3.30.300.30">
    <property type="match status" value="2"/>
</dbReference>
<dbReference type="InterPro" id="IPR000873">
    <property type="entry name" value="AMP-dep_synth/lig_dom"/>
</dbReference>
<dbReference type="Pfam" id="PF13193">
    <property type="entry name" value="AMP-binding_C"/>
    <property type="match status" value="1"/>
</dbReference>
<dbReference type="AlphaFoldDB" id="A0AAV5AR11"/>
<comment type="caution">
    <text evidence="5">The sequence shown here is derived from an EMBL/GenBank/DDBJ whole genome shotgun (WGS) entry which is preliminary data.</text>
</comment>
<feature type="domain" description="AMP-binding enzyme C-terminal" evidence="4">
    <location>
        <begin position="1004"/>
        <end position="1091"/>
    </location>
</feature>
<protein>
    <recommendedName>
        <fullName evidence="7">Acetyl-CoA synthetase-like protein</fullName>
    </recommendedName>
</protein>
<dbReference type="Proteomes" id="UP001050691">
    <property type="component" value="Unassembled WGS sequence"/>
</dbReference>
<keyword evidence="2" id="KW-0436">Ligase</keyword>